<dbReference type="Proteomes" id="UP000039217">
    <property type="component" value="Unassembled WGS sequence"/>
</dbReference>
<feature type="region of interest" description="Disordered" evidence="1">
    <location>
        <begin position="30"/>
        <end position="95"/>
    </location>
</feature>
<organism evidence="2 7">
    <name type="scientific">Mycobacterium tuberculosis</name>
    <dbReference type="NCBI Taxonomy" id="1773"/>
    <lineage>
        <taxon>Bacteria</taxon>
        <taxon>Bacillati</taxon>
        <taxon>Actinomycetota</taxon>
        <taxon>Actinomycetes</taxon>
        <taxon>Mycobacteriales</taxon>
        <taxon>Mycobacteriaceae</taxon>
        <taxon>Mycobacterium</taxon>
        <taxon>Mycobacterium tuberculosis complex</taxon>
    </lineage>
</organism>
<evidence type="ECO:0000313" key="4">
    <source>
        <dbReference type="EMBL" id="CNU70801.1"/>
    </source>
</evidence>
<evidence type="ECO:0000256" key="1">
    <source>
        <dbReference type="SAM" id="MobiDB-lite"/>
    </source>
</evidence>
<dbReference type="EMBL" id="CNFT01001883">
    <property type="protein sequence ID" value="CKT72316.1"/>
    <property type="molecule type" value="Genomic_DNA"/>
</dbReference>
<protein>
    <submittedName>
        <fullName evidence="2">Uncharacterized protein</fullName>
    </submittedName>
</protein>
<evidence type="ECO:0000313" key="6">
    <source>
        <dbReference type="Proteomes" id="UP000048948"/>
    </source>
</evidence>
<evidence type="ECO:0000313" key="5">
    <source>
        <dbReference type="Proteomes" id="UP000039217"/>
    </source>
</evidence>
<dbReference type="EMBL" id="CNGE01001685">
    <property type="protein sequence ID" value="CKU41378.1"/>
    <property type="molecule type" value="Genomic_DNA"/>
</dbReference>
<sequence>MGADAEVVGDGEAGEEVTFGSVVSLVVGGAGRPGGDVARGAGQGGSRELAASSRNCPMASSRVPAGRPARTCARSGGRRSSSFIRWQSRGPPDCP</sequence>
<dbReference type="AlphaFoldDB" id="A0A655AS10"/>
<dbReference type="Proteomes" id="UP000048948">
    <property type="component" value="Unassembled WGS sequence"/>
</dbReference>
<name>A0A655AS10_MYCTX</name>
<evidence type="ECO:0000313" key="2">
    <source>
        <dbReference type="EMBL" id="CKT72316.1"/>
    </source>
</evidence>
<dbReference type="Proteomes" id="UP000050164">
    <property type="component" value="Unassembled WGS sequence"/>
</dbReference>
<evidence type="ECO:0000313" key="7">
    <source>
        <dbReference type="Proteomes" id="UP000050164"/>
    </source>
</evidence>
<evidence type="ECO:0000313" key="3">
    <source>
        <dbReference type="EMBL" id="CKU41378.1"/>
    </source>
</evidence>
<dbReference type="EMBL" id="CQQC01000259">
    <property type="protein sequence ID" value="CNU70801.1"/>
    <property type="molecule type" value="Genomic_DNA"/>
</dbReference>
<proteinExistence type="predicted"/>
<gene>
    <name evidence="4" type="ORF">ERS007661_01064</name>
    <name evidence="3" type="ORF">ERS027646_04765</name>
    <name evidence="2" type="ORF">ERS027659_04767</name>
</gene>
<accession>A0A655AS10</accession>
<reference evidence="5 6" key="1">
    <citation type="submission" date="2015-03" db="EMBL/GenBank/DDBJ databases">
        <authorList>
            <consortium name="Pathogen Informatics"/>
        </authorList>
    </citation>
    <scope>NUCLEOTIDE SEQUENCE [LARGE SCALE GENOMIC DNA]</scope>
    <source>
        <strain evidence="3 6">Bir 172</strain>
        <strain evidence="2 7">Bir 185</strain>
        <strain evidence="4 5">D00501624</strain>
    </source>
</reference>